<dbReference type="PANTHER" id="PTHR32385">
    <property type="entry name" value="MANNOSYL PHOSPHORYLINOSITOL CERAMIDE SYNTHASE"/>
    <property type="match status" value="1"/>
</dbReference>
<reference evidence="2" key="1">
    <citation type="submission" date="2023-01" db="EMBL/GenBank/DDBJ databases">
        <title>Genome analysis of 13 Lactobacillus isolated from gut of wild boar.</title>
        <authorList>
            <person name="Papp P."/>
            <person name="Libisch B."/>
            <person name="Nagy T."/>
            <person name="Olasz F."/>
        </authorList>
    </citation>
    <scope>NUCLEOTIDE SEQUENCE</scope>
    <source>
        <strain evidence="2">F146</strain>
    </source>
</reference>
<gene>
    <name evidence="2" type="ORF">PO250_00200</name>
</gene>
<dbReference type="Gene3D" id="3.90.550.20">
    <property type="match status" value="1"/>
</dbReference>
<dbReference type="Proteomes" id="UP001220670">
    <property type="component" value="Unassembled WGS sequence"/>
</dbReference>
<sequence>MIPKIINYCWFGGNELPKETQKCIASWKKYCPDYQIIEWNESNFDIHCHPFVESAYNSKAWAFVSDYARLKVIYDNGGIYLDTDVRILKNLDFLLQNEMYIGIQQQGRYCTTGLGFGAYKHHPVVKQMMEKYDGLKYSDDIKEKIACPYLNDVVIKENGYSFSNEIKKLRNVTVYPPKYIDPIAPGDTCNLLCDDSFSVSLYSASWTSKSSQIKRKIFNLIGQDRINFIKKIIKRQ</sequence>
<dbReference type="RefSeq" id="WP_272209550.1">
    <property type="nucleotide sequence ID" value="NZ_JAQOMV010000011.1"/>
</dbReference>
<comment type="caution">
    <text evidence="2">The sequence shown here is derived from an EMBL/GenBank/DDBJ whole genome shotgun (WGS) entry which is preliminary data.</text>
</comment>
<dbReference type="AlphaFoldDB" id="A0AAJ1MAJ7"/>
<dbReference type="SUPFAM" id="SSF53448">
    <property type="entry name" value="Nucleotide-diphospho-sugar transferases"/>
    <property type="match status" value="1"/>
</dbReference>
<dbReference type="InterPro" id="IPR007577">
    <property type="entry name" value="GlycoTrfase_DXD_sugar-bd_CS"/>
</dbReference>
<keyword evidence="1" id="KW-0808">Transferase</keyword>
<evidence type="ECO:0000256" key="1">
    <source>
        <dbReference type="ARBA" id="ARBA00022679"/>
    </source>
</evidence>
<dbReference type="GO" id="GO:0016020">
    <property type="term" value="C:membrane"/>
    <property type="evidence" value="ECO:0007669"/>
    <property type="project" value="GOC"/>
</dbReference>
<dbReference type="PANTHER" id="PTHR32385:SF15">
    <property type="entry name" value="INOSITOL PHOSPHOCERAMIDE MANNOSYLTRANSFERASE 1"/>
    <property type="match status" value="1"/>
</dbReference>
<dbReference type="GO" id="GO:0051999">
    <property type="term" value="P:mannosyl-inositol phosphorylceramide biosynthetic process"/>
    <property type="evidence" value="ECO:0007669"/>
    <property type="project" value="TreeGrafter"/>
</dbReference>
<dbReference type="GO" id="GO:0000030">
    <property type="term" value="F:mannosyltransferase activity"/>
    <property type="evidence" value="ECO:0007669"/>
    <property type="project" value="TreeGrafter"/>
</dbReference>
<dbReference type="EMBL" id="JAQONE010000001">
    <property type="protein sequence ID" value="MDC2828778.1"/>
    <property type="molecule type" value="Genomic_DNA"/>
</dbReference>
<proteinExistence type="predicted"/>
<organism evidence="2 3">
    <name type="scientific">Limosilactobacillus mucosae</name>
    <name type="common">Lactobacillus mucosae</name>
    <dbReference type="NCBI Taxonomy" id="97478"/>
    <lineage>
        <taxon>Bacteria</taxon>
        <taxon>Bacillati</taxon>
        <taxon>Bacillota</taxon>
        <taxon>Bacilli</taxon>
        <taxon>Lactobacillales</taxon>
        <taxon>Lactobacillaceae</taxon>
        <taxon>Limosilactobacillus</taxon>
    </lineage>
</organism>
<accession>A0AAJ1MAJ7</accession>
<evidence type="ECO:0000313" key="3">
    <source>
        <dbReference type="Proteomes" id="UP001220670"/>
    </source>
</evidence>
<dbReference type="Pfam" id="PF04488">
    <property type="entry name" value="Gly_transf_sug"/>
    <property type="match status" value="1"/>
</dbReference>
<dbReference type="InterPro" id="IPR051706">
    <property type="entry name" value="Glycosyltransferase_domain"/>
</dbReference>
<protein>
    <submittedName>
        <fullName evidence="2">Glycosyltransferase</fullName>
    </submittedName>
</protein>
<name>A0AAJ1MAJ7_LIMMU</name>
<evidence type="ECO:0000313" key="2">
    <source>
        <dbReference type="EMBL" id="MDC2828778.1"/>
    </source>
</evidence>
<dbReference type="InterPro" id="IPR029044">
    <property type="entry name" value="Nucleotide-diphossugar_trans"/>
</dbReference>